<dbReference type="AlphaFoldDB" id="A0A1M6JFT7"/>
<gene>
    <name evidence="2" type="ORF">SAMN02745219_02604</name>
</gene>
<dbReference type="InterPro" id="IPR050336">
    <property type="entry name" value="Chromosome_partition/occlusion"/>
</dbReference>
<keyword evidence="3" id="KW-1185">Reference proteome</keyword>
<dbReference type="PANTHER" id="PTHR33375:SF1">
    <property type="entry name" value="CHROMOSOME-PARTITIONING PROTEIN PARB-RELATED"/>
    <property type="match status" value="1"/>
</dbReference>
<dbReference type="RefSeq" id="WP_072870221.1">
    <property type="nucleotide sequence ID" value="NZ_FQZM01000035.1"/>
</dbReference>
<dbReference type="GO" id="GO:0045881">
    <property type="term" value="P:positive regulation of sporulation resulting in formation of a cellular spore"/>
    <property type="evidence" value="ECO:0007669"/>
    <property type="project" value="TreeGrafter"/>
</dbReference>
<dbReference type="Pfam" id="PF02195">
    <property type="entry name" value="ParB_N"/>
    <property type="match status" value="1"/>
</dbReference>
<dbReference type="Proteomes" id="UP000184529">
    <property type="component" value="Unassembled WGS sequence"/>
</dbReference>
<proteinExistence type="predicted"/>
<accession>A0A1M6JFT7</accession>
<feature type="domain" description="ParB-like N-terminal" evidence="1">
    <location>
        <begin position="48"/>
        <end position="149"/>
    </location>
</feature>
<sequence>MPGEAIQLSLDFGIPATPPGPETSLSHSKTVGDVLPLPGTEDLRPEFRLVSPDEIQADPRQPRRNFPREGLLDLAASIARVGLIEPLVVEENRGPGKRYVIIAGERRHRAIMLGRELWPDNPHFREVRCLVYPPLPGEVRAAFQLEENLKRSGLSPYEVAAGLHRARLAMAGGGRRPAPAWDEVLAALGVSPGKETRKWLR</sequence>
<dbReference type="SUPFAM" id="SSF110849">
    <property type="entry name" value="ParB/Sulfiredoxin"/>
    <property type="match status" value="1"/>
</dbReference>
<dbReference type="InterPro" id="IPR003115">
    <property type="entry name" value="ParB_N"/>
</dbReference>
<dbReference type="GO" id="GO:0007059">
    <property type="term" value="P:chromosome segregation"/>
    <property type="evidence" value="ECO:0007669"/>
    <property type="project" value="TreeGrafter"/>
</dbReference>
<dbReference type="EMBL" id="FQZM01000035">
    <property type="protein sequence ID" value="SHJ45561.1"/>
    <property type="molecule type" value="Genomic_DNA"/>
</dbReference>
<dbReference type="Gene3D" id="3.90.1530.30">
    <property type="match status" value="1"/>
</dbReference>
<dbReference type="OrthoDB" id="9802051at2"/>
<dbReference type="SMART" id="SM00470">
    <property type="entry name" value="ParB"/>
    <property type="match status" value="1"/>
</dbReference>
<evidence type="ECO:0000313" key="3">
    <source>
        <dbReference type="Proteomes" id="UP000184529"/>
    </source>
</evidence>
<dbReference type="PANTHER" id="PTHR33375">
    <property type="entry name" value="CHROMOSOME-PARTITIONING PROTEIN PARB-RELATED"/>
    <property type="match status" value="1"/>
</dbReference>
<reference evidence="3" key="1">
    <citation type="submission" date="2016-11" db="EMBL/GenBank/DDBJ databases">
        <authorList>
            <person name="Varghese N."/>
            <person name="Submissions S."/>
        </authorList>
    </citation>
    <scope>NUCLEOTIDE SEQUENCE [LARGE SCALE GENOMIC DNA]</scope>
    <source>
        <strain evidence="3">DSM 16057</strain>
    </source>
</reference>
<organism evidence="2 3">
    <name type="scientific">Desulfofundulus thermosubterraneus DSM 16057</name>
    <dbReference type="NCBI Taxonomy" id="1121432"/>
    <lineage>
        <taxon>Bacteria</taxon>
        <taxon>Bacillati</taxon>
        <taxon>Bacillota</taxon>
        <taxon>Clostridia</taxon>
        <taxon>Eubacteriales</taxon>
        <taxon>Peptococcaceae</taxon>
        <taxon>Desulfofundulus</taxon>
    </lineage>
</organism>
<evidence type="ECO:0000259" key="1">
    <source>
        <dbReference type="SMART" id="SM00470"/>
    </source>
</evidence>
<name>A0A1M6JFT7_9FIRM</name>
<dbReference type="GO" id="GO:0005694">
    <property type="term" value="C:chromosome"/>
    <property type="evidence" value="ECO:0007669"/>
    <property type="project" value="TreeGrafter"/>
</dbReference>
<dbReference type="InterPro" id="IPR036086">
    <property type="entry name" value="ParB/Sulfiredoxin_sf"/>
</dbReference>
<protein>
    <submittedName>
        <fullName evidence="2">ParB/RepB/Spo0J family partition protein</fullName>
    </submittedName>
</protein>
<dbReference type="STRING" id="1121432.SAMN02745219_02604"/>
<evidence type="ECO:0000313" key="2">
    <source>
        <dbReference type="EMBL" id="SHJ45561.1"/>
    </source>
</evidence>